<sequence length="139" mass="16411">MKAKDIEDVMQLWLYTNLKAHAFIPEYYWYENFNEVKSALSEAEIYVADQNKKVIGFIGLIDNYIAGIFVSEHMQLHGIGKQLLSIAKKRHPVLQLHVYKKNLKAIGFYQKQDFKIIKSEIDTHTGEEELFMEWKNRPF</sequence>
<feature type="domain" description="N-acetyltransferase" evidence="3">
    <location>
        <begin position="1"/>
        <end position="137"/>
    </location>
</feature>
<dbReference type="CDD" id="cd04301">
    <property type="entry name" value="NAT_SF"/>
    <property type="match status" value="1"/>
</dbReference>
<gene>
    <name evidence="4" type="ORF">DDY73_08980</name>
</gene>
<evidence type="ECO:0000313" key="4">
    <source>
        <dbReference type="EMBL" id="HBJ09126.1"/>
    </source>
</evidence>
<dbReference type="PANTHER" id="PTHR43800">
    <property type="entry name" value="PEPTIDYL-LYSINE N-ACETYLTRANSFERASE YJAB"/>
    <property type="match status" value="1"/>
</dbReference>
<dbReference type="RefSeq" id="WP_022601164.1">
    <property type="nucleotide sequence ID" value="NZ_AP028032.1"/>
</dbReference>
<dbReference type="GeneID" id="92929165"/>
<name>A0A316R077_9BACT</name>
<evidence type="ECO:0000313" key="5">
    <source>
        <dbReference type="Proteomes" id="UP000262954"/>
    </source>
</evidence>
<dbReference type="Pfam" id="PF13508">
    <property type="entry name" value="Acetyltransf_7"/>
    <property type="match status" value="1"/>
</dbReference>
<dbReference type="SUPFAM" id="SSF55729">
    <property type="entry name" value="Acyl-CoA N-acyltransferases (Nat)"/>
    <property type="match status" value="1"/>
</dbReference>
<reference evidence="4 5" key="1">
    <citation type="journal article" date="2018" name="Nat. Biotechnol.">
        <title>A standardized bacterial taxonomy based on genome phylogeny substantially revises the tree of life.</title>
        <authorList>
            <person name="Parks D.H."/>
            <person name="Chuvochina M."/>
            <person name="Waite D.W."/>
            <person name="Rinke C."/>
            <person name="Skarshewski A."/>
            <person name="Chaumeil P.A."/>
            <person name="Hugenholtz P."/>
        </authorList>
    </citation>
    <scope>NUCLEOTIDE SEQUENCE [LARGE SCALE GENOMIC DNA]</scope>
    <source>
        <strain evidence="4">UBA11482</strain>
    </source>
</reference>
<dbReference type="Proteomes" id="UP000262954">
    <property type="component" value="Unassembled WGS sequence"/>
</dbReference>
<dbReference type="InterPro" id="IPR016181">
    <property type="entry name" value="Acyl_CoA_acyltransferase"/>
</dbReference>
<dbReference type="PROSITE" id="PS51186">
    <property type="entry name" value="GNAT"/>
    <property type="match status" value="1"/>
</dbReference>
<comment type="caution">
    <text evidence="4">The sequence shown here is derived from an EMBL/GenBank/DDBJ whole genome shotgun (WGS) entry which is preliminary data.</text>
</comment>
<dbReference type="Gene3D" id="3.40.630.30">
    <property type="match status" value="1"/>
</dbReference>
<dbReference type="AlphaFoldDB" id="A0A316R077"/>
<dbReference type="GO" id="GO:0016747">
    <property type="term" value="F:acyltransferase activity, transferring groups other than amino-acyl groups"/>
    <property type="evidence" value="ECO:0007669"/>
    <property type="project" value="InterPro"/>
</dbReference>
<protein>
    <submittedName>
        <fullName evidence="4">GNAT family N-acetyltransferase</fullName>
    </submittedName>
</protein>
<dbReference type="EMBL" id="DNWC01000118">
    <property type="protein sequence ID" value="HBJ09126.1"/>
    <property type="molecule type" value="Genomic_DNA"/>
</dbReference>
<dbReference type="InterPro" id="IPR000182">
    <property type="entry name" value="GNAT_dom"/>
</dbReference>
<evidence type="ECO:0000256" key="2">
    <source>
        <dbReference type="ARBA" id="ARBA00023315"/>
    </source>
</evidence>
<keyword evidence="1 4" id="KW-0808">Transferase</keyword>
<keyword evidence="2" id="KW-0012">Acyltransferase</keyword>
<proteinExistence type="predicted"/>
<accession>A0A316R077</accession>
<evidence type="ECO:0000259" key="3">
    <source>
        <dbReference type="PROSITE" id="PS51186"/>
    </source>
</evidence>
<organism evidence="4 5">
    <name type="scientific">Coprobacter fastidiosus</name>
    <dbReference type="NCBI Taxonomy" id="1099853"/>
    <lineage>
        <taxon>Bacteria</taxon>
        <taxon>Pseudomonadati</taxon>
        <taxon>Bacteroidota</taxon>
        <taxon>Bacteroidia</taxon>
        <taxon>Bacteroidales</taxon>
        <taxon>Barnesiellaceae</taxon>
        <taxon>Coprobacter</taxon>
    </lineage>
</organism>
<dbReference type="PANTHER" id="PTHR43800:SF1">
    <property type="entry name" value="PEPTIDYL-LYSINE N-ACETYLTRANSFERASE YJAB"/>
    <property type="match status" value="1"/>
</dbReference>
<evidence type="ECO:0000256" key="1">
    <source>
        <dbReference type="ARBA" id="ARBA00022679"/>
    </source>
</evidence>